<keyword evidence="7" id="KW-0813">Transport</keyword>
<feature type="transmembrane region" description="Helical" evidence="7">
    <location>
        <begin position="109"/>
        <end position="135"/>
    </location>
</feature>
<dbReference type="PRINTS" id="PR00949">
    <property type="entry name" value="TYPE3IMAPROT"/>
</dbReference>
<evidence type="ECO:0000256" key="2">
    <source>
        <dbReference type="ARBA" id="ARBA00008835"/>
    </source>
</evidence>
<keyword evidence="3 7" id="KW-1003">Cell membrane</keyword>
<evidence type="ECO:0000256" key="1">
    <source>
        <dbReference type="ARBA" id="ARBA00004651"/>
    </source>
</evidence>
<dbReference type="Gene3D" id="1.10.8.540">
    <property type="entry name" value="FHIPEP family, domain 3"/>
    <property type="match status" value="1"/>
</dbReference>
<feature type="transmembrane region" description="Helical" evidence="7">
    <location>
        <begin position="283"/>
        <end position="300"/>
    </location>
</feature>
<name>A0A1E3X517_9BACT</name>
<evidence type="ECO:0000256" key="5">
    <source>
        <dbReference type="ARBA" id="ARBA00022989"/>
    </source>
</evidence>
<evidence type="ECO:0000256" key="4">
    <source>
        <dbReference type="ARBA" id="ARBA00022692"/>
    </source>
</evidence>
<comment type="caution">
    <text evidence="8">The sequence shown here is derived from an EMBL/GenBank/DDBJ whole genome shotgun (WGS) entry which is preliminary data.</text>
</comment>
<dbReference type="NCBIfam" id="TIGR01398">
    <property type="entry name" value="FlhA"/>
    <property type="match status" value="1"/>
</dbReference>
<dbReference type="GO" id="GO:0005886">
    <property type="term" value="C:plasma membrane"/>
    <property type="evidence" value="ECO:0007669"/>
    <property type="project" value="UniProtKB-SubCell"/>
</dbReference>
<dbReference type="PANTHER" id="PTHR30161:SF1">
    <property type="entry name" value="FLAGELLAR BIOSYNTHESIS PROTEIN FLHA-RELATED"/>
    <property type="match status" value="1"/>
</dbReference>
<dbReference type="Proteomes" id="UP000094056">
    <property type="component" value="Unassembled WGS sequence"/>
</dbReference>
<evidence type="ECO:0000313" key="8">
    <source>
        <dbReference type="EMBL" id="ODS30707.1"/>
    </source>
</evidence>
<dbReference type="Pfam" id="PF00771">
    <property type="entry name" value="FHIPEP"/>
    <property type="match status" value="1"/>
</dbReference>
<dbReference type="InterPro" id="IPR042196">
    <property type="entry name" value="FHIPEP_4"/>
</dbReference>
<dbReference type="InterPro" id="IPR042194">
    <property type="entry name" value="FHIPEP_1"/>
</dbReference>
<keyword evidence="7" id="KW-1005">Bacterial flagellum biogenesis</keyword>
<feature type="transmembrane region" description="Helical" evidence="7">
    <location>
        <begin position="77"/>
        <end position="97"/>
    </location>
</feature>
<evidence type="ECO:0000256" key="7">
    <source>
        <dbReference type="RuleBase" id="RU364093"/>
    </source>
</evidence>
<feature type="transmembrane region" description="Helical" evidence="7">
    <location>
        <begin position="46"/>
        <end position="65"/>
    </location>
</feature>
<feature type="transmembrane region" description="Helical" evidence="7">
    <location>
        <begin position="21"/>
        <end position="40"/>
    </location>
</feature>
<keyword evidence="6 7" id="KW-0472">Membrane</keyword>
<dbReference type="InterPro" id="IPR006301">
    <property type="entry name" value="FlhA"/>
</dbReference>
<keyword evidence="4 7" id="KW-0812">Transmembrane</keyword>
<keyword evidence="8" id="KW-0966">Cell projection</keyword>
<dbReference type="GO" id="GO:0009306">
    <property type="term" value="P:protein secretion"/>
    <property type="evidence" value="ECO:0007669"/>
    <property type="project" value="InterPro"/>
</dbReference>
<comment type="function">
    <text evidence="7">Required for formation of the rod structure of the flagellar apparatus. Together with FliI and FliH, may constitute the export apparatus of flagellin.</text>
</comment>
<proteinExistence type="inferred from homology"/>
<keyword evidence="5 7" id="KW-1133">Transmembrane helix</keyword>
<dbReference type="InterPro" id="IPR001712">
    <property type="entry name" value="T3SS_FHIPEP"/>
</dbReference>
<dbReference type="PATRIC" id="fig|1872076.5.peg.4983"/>
<accession>A0A1E3X517</accession>
<feature type="transmembrane region" description="Helical" evidence="7">
    <location>
        <begin position="204"/>
        <end position="225"/>
    </location>
</feature>
<organism evidence="8 9">
    <name type="scientific">Candidatus Scalindua rubra</name>
    <dbReference type="NCBI Taxonomy" id="1872076"/>
    <lineage>
        <taxon>Bacteria</taxon>
        <taxon>Pseudomonadati</taxon>
        <taxon>Planctomycetota</taxon>
        <taxon>Candidatus Brocadiia</taxon>
        <taxon>Candidatus Brocadiales</taxon>
        <taxon>Candidatus Scalinduaceae</taxon>
        <taxon>Candidatus Scalindua</taxon>
    </lineage>
</organism>
<comment type="subcellular location">
    <subcellularLocation>
        <location evidence="1 7">Cell membrane</location>
        <topology evidence="1 7">Multi-pass membrane protein</topology>
    </subcellularLocation>
</comment>
<reference evidence="8 9" key="1">
    <citation type="submission" date="2016-07" db="EMBL/GenBank/DDBJ databases">
        <title>Draft genome of Scalindua rubra, obtained from a brine-seawater interface in the Red Sea, sheds light on salt adaptation in anammox bacteria.</title>
        <authorList>
            <person name="Speth D.R."/>
            <person name="Lagkouvardos I."/>
            <person name="Wang Y."/>
            <person name="Qian P.-Y."/>
            <person name="Dutilh B.E."/>
            <person name="Jetten M.S."/>
        </authorList>
    </citation>
    <scope>NUCLEOTIDE SEQUENCE [LARGE SCALE GENOMIC DNA]</scope>
    <source>
        <strain evidence="8">BSI-1</strain>
    </source>
</reference>
<keyword evidence="7" id="KW-1006">Bacterial flagellum protein export</keyword>
<dbReference type="EMBL" id="MAYW01000185">
    <property type="protein sequence ID" value="ODS30707.1"/>
    <property type="molecule type" value="Genomic_DNA"/>
</dbReference>
<feature type="transmembrane region" description="Helical" evidence="7">
    <location>
        <begin position="245"/>
        <end position="263"/>
    </location>
</feature>
<dbReference type="InterPro" id="IPR042193">
    <property type="entry name" value="FHIPEP_3"/>
</dbReference>
<dbReference type="PANTHER" id="PTHR30161">
    <property type="entry name" value="FLAGELLAR EXPORT PROTEIN, MEMBRANE FLHA SUBUNIT-RELATED"/>
    <property type="match status" value="1"/>
</dbReference>
<dbReference type="PROSITE" id="PS00994">
    <property type="entry name" value="FHIPEP"/>
    <property type="match status" value="1"/>
</dbReference>
<evidence type="ECO:0000256" key="6">
    <source>
        <dbReference type="ARBA" id="ARBA00023136"/>
    </source>
</evidence>
<dbReference type="PIRSF" id="PIRSF005419">
    <property type="entry name" value="FlhA"/>
    <property type="match status" value="1"/>
</dbReference>
<feature type="non-terminal residue" evidence="8">
    <location>
        <position position="676"/>
    </location>
</feature>
<dbReference type="AlphaFoldDB" id="A0A1E3X517"/>
<dbReference type="GO" id="GO:0044780">
    <property type="term" value="P:bacterial-type flagellum assembly"/>
    <property type="evidence" value="ECO:0007669"/>
    <property type="project" value="InterPro"/>
</dbReference>
<sequence length="676" mass="73759">MVEKELNVPRSATGSLLKHSEYVLALGVVCILFVLVVPLPTFLLDILITVNISLSFLVLLVVLQVRQALEISAYPSLLLFLTLLRLALNVASTRLILMNADAGKVIASFGGFVVGGNIVIGMVIFIILTVIQFIVITKGATRVSEVAARFTLDAMPGKQMSIDADLNSGLITEEEARNRRDTIAHEAEFYGSMDGASKFVSGDAIAGIVITLVNIAGGIVIGGLMQGMKISDALSTYTILTVGDGLVTQIPSLINATSAALLITKASTKSSLGREISSQLLTVPRAMGFAAGILGFFCLIPGLPKVPFFIISAFFGVLFLVTRKSSTRGVVDKDIEQQKKKSKQLKEPEEEIENLLQVDRMGIEVGYKLVPLVDPKKVGGVLSRIGALRKQLARDMGIIIPPIRLRDNLQLSPNEYRIKIKGQNVAKSEIMPDSFLALGEDVKESIEGIKTTDPAYGLPGVWIPESKKDFAESAGYTVIDPTSVLITHLTEVVKSHAHEIITREDIQKLIDNLKKDSPTLVNELTPNVLTLGVVQEVIRNLLRERISIKDFVTILETLIDYAHATKDSEVLTEYVRQRLCRTLCGQYQNESNKISTISFEPGLEQEIINSIHESGNKSVLALEPNYAKKIIDAIAETMKKTYASSNSIVFLTSSALRNHIRKLIETAIPYLPVLSV</sequence>
<protein>
    <recommendedName>
        <fullName evidence="7">Flagellar biosynthesis protein FlhA</fullName>
    </recommendedName>
</protein>
<keyword evidence="7" id="KW-0653">Protein transport</keyword>
<dbReference type="InterPro" id="IPR025505">
    <property type="entry name" value="FHIPEP_CS"/>
</dbReference>
<comment type="similarity">
    <text evidence="2 7">Belongs to the FHIPEP (flagella/HR/invasion proteins export pore) family.</text>
</comment>
<keyword evidence="8" id="KW-0282">Flagellum</keyword>
<evidence type="ECO:0000313" key="9">
    <source>
        <dbReference type="Proteomes" id="UP000094056"/>
    </source>
</evidence>
<dbReference type="Gene3D" id="3.40.30.60">
    <property type="entry name" value="FHIPEP family, domain 1"/>
    <property type="match status" value="1"/>
</dbReference>
<gene>
    <name evidence="7" type="primary">flhA</name>
    <name evidence="8" type="ORF">SCARUB_04171</name>
</gene>
<keyword evidence="8" id="KW-0969">Cilium</keyword>
<evidence type="ECO:0000256" key="3">
    <source>
        <dbReference type="ARBA" id="ARBA00022475"/>
    </source>
</evidence>
<dbReference type="Gene3D" id="3.40.50.12790">
    <property type="entry name" value="FHIPEP family, domain 4"/>
    <property type="match status" value="1"/>
</dbReference>